<dbReference type="InterPro" id="IPR032675">
    <property type="entry name" value="LRR_dom_sf"/>
</dbReference>
<dbReference type="InterPro" id="IPR056789">
    <property type="entry name" value="LRR_R13L1-DRL21"/>
</dbReference>
<dbReference type="SUPFAM" id="SSF52058">
    <property type="entry name" value="L domain-like"/>
    <property type="match status" value="2"/>
</dbReference>
<gene>
    <name evidence="7" type="ORF">URODEC1_LOCUS2342</name>
</gene>
<evidence type="ECO:0000313" key="8">
    <source>
        <dbReference type="Proteomes" id="UP001497457"/>
    </source>
</evidence>
<dbReference type="Pfam" id="PF00931">
    <property type="entry name" value="NB-ARC"/>
    <property type="match status" value="1"/>
</dbReference>
<evidence type="ECO:0000259" key="6">
    <source>
        <dbReference type="Pfam" id="PF25019"/>
    </source>
</evidence>
<dbReference type="GO" id="GO:0006952">
    <property type="term" value="P:defense response"/>
    <property type="evidence" value="ECO:0007669"/>
    <property type="project" value="UniProtKB-KW"/>
</dbReference>
<evidence type="ECO:0000256" key="2">
    <source>
        <dbReference type="ARBA" id="ARBA00022821"/>
    </source>
</evidence>
<evidence type="ECO:0000259" key="5">
    <source>
        <dbReference type="Pfam" id="PF23559"/>
    </source>
</evidence>
<evidence type="ECO:0000256" key="3">
    <source>
        <dbReference type="SAM" id="MobiDB-lite"/>
    </source>
</evidence>
<sequence>METALGGANWLLSKLLKKLSDDLVAGFVASRELGLNFDKIKTELNLTLGLLHAAQGRDVSYNPGLQALLEDLSKKADEAEDALDELHYFMIQDELDGTREAAPELGDGLGAQALHARHAARNTAGNWLSCFSCCHPPQDDVAAAVTSNNTYNTSKAKSGNDTEPGQCDKLPFDRVAMSNKIKQLIEDMHSKCSPISDLLKINPSSSLHPNMPTYTKRSDSSSEITQRKLFGRDAIFEKAINEITSCTRNGEILSVLPIVGPGGIGKTTFTQHLYNDKRLEKHFTVKVWICVSTNFDVLKLSKEILNCLFAIENEGNKVANETTNLDLLQKSIAERIKSKRFLVVLDDIWECRSNDEWDKLLAPFKKGETTGNMVLVTTRFPKIVIMVTKATDPIELHGLDPDDFWKFFQVCVFGEIPDEHDKEDLIDTGRQIASKLKCSPLAAKTVGRLLSKKPSQDHWVEVLEKKEWLNQKHDDDIIPALKISYDYLPFHLKKCFSYCALFPEDYRFDSLETSRFWISVGIIDSRGQNDKIEDIGSKYLDELLDNGFLMKGDDDYYVMHDLLHELSQIVSAKECAYISSSSLRINGIPPSIRHLSIYMQDSCIDKVEEEMGKLKRRIDVANLRSLMIFGEYRQVRVVNILKETFKEMKDLRVLFIFLNSQNSLPHNFSKLIHLRYLKLKSPYYSKVCLPRAVSRFYHLKFLDLQDWKSSCELPKDISRLVNLCNFVVANKELHSNIPEVGKMKLLQELKRFHVKKESAGFELRELGQLEEVGGELEIYGLENVRTREEATEAKLMAKRNLIELDLVWSGGQLSVEDNILDCLEPHFNLRALNIVNDGGCTGPGWLCKNMHLKNLEALHLEGVSWSPLPPIGQMYHLRKLKLKNIVGLCHFGPDFIGGITEKSFSHLKKTEFADMPELVEWVGGANTHLFSRLEIIRCINCPKLNALPFSRCSSTTMQDNTIWFPNLCHLYTHGCMKLCLPPLPHTSMLSSFRTDYLQYYGTNLSIEMPCELAFHNLGEVESLSINNGSLISFSDLQKLHPLRSISIGRCEETFLRGLDGNSMLHSVQSLELEEFPVTSKSLSNLLKCFPALCHLTLSASEEDHDEEVVLQFPPSSSLRDVNLQGCKNLILPVEDGGGFQGLLSLESVSVDDCGKLLSRCSMGDAPFSFNAFPPYIKELHLRDEPSTAAMALFSNLTSLTKLELINFASASFSMKGSIFSCLCMLSEILNPEAWNGKLLCIEDSNGHSATTRGGGVGKSSGSKLNLRPNTPQEPATYNGESIALQPASTQNRTSFFTDSSLKTGSAEGAL</sequence>
<dbReference type="Proteomes" id="UP001497457">
    <property type="component" value="Chromosome 1b"/>
</dbReference>
<proteinExistence type="predicted"/>
<dbReference type="PANTHER" id="PTHR36766:SF64">
    <property type="entry name" value="OS12G0206100 PROTEIN"/>
    <property type="match status" value="1"/>
</dbReference>
<dbReference type="InterPro" id="IPR002182">
    <property type="entry name" value="NB-ARC"/>
</dbReference>
<reference evidence="8" key="1">
    <citation type="submission" date="2024-06" db="EMBL/GenBank/DDBJ databases">
        <authorList>
            <person name="Ryan C."/>
        </authorList>
    </citation>
    <scope>NUCLEOTIDE SEQUENCE [LARGE SCALE GENOMIC DNA]</scope>
</reference>
<dbReference type="Gene3D" id="1.10.10.10">
    <property type="entry name" value="Winged helix-like DNA-binding domain superfamily/Winged helix DNA-binding domain"/>
    <property type="match status" value="1"/>
</dbReference>
<keyword evidence="1" id="KW-0433">Leucine-rich repeat</keyword>
<dbReference type="Gene3D" id="3.80.10.10">
    <property type="entry name" value="Ribonuclease Inhibitor"/>
    <property type="match status" value="2"/>
</dbReference>
<protein>
    <submittedName>
        <fullName evidence="7">Uncharacterized protein</fullName>
    </submittedName>
</protein>
<dbReference type="PRINTS" id="PR00364">
    <property type="entry name" value="DISEASERSIST"/>
</dbReference>
<dbReference type="EMBL" id="OZ075111">
    <property type="protein sequence ID" value="CAL4888694.1"/>
    <property type="molecule type" value="Genomic_DNA"/>
</dbReference>
<accession>A0ABC8VDI1</accession>
<feature type="compositionally biased region" description="Polar residues" evidence="3">
    <location>
        <begin position="1267"/>
        <end position="1279"/>
    </location>
</feature>
<evidence type="ECO:0000313" key="7">
    <source>
        <dbReference type="EMBL" id="CAL4888694.1"/>
    </source>
</evidence>
<dbReference type="Gene3D" id="3.40.50.300">
    <property type="entry name" value="P-loop containing nucleotide triphosphate hydrolases"/>
    <property type="match status" value="1"/>
</dbReference>
<feature type="domain" description="R13L1/DRL21-like LRR repeat region" evidence="6">
    <location>
        <begin position="763"/>
        <end position="884"/>
    </location>
</feature>
<name>A0ABC8VDI1_9POAL</name>
<feature type="domain" description="NB-ARC" evidence="4">
    <location>
        <begin position="243"/>
        <end position="413"/>
    </location>
</feature>
<dbReference type="PANTHER" id="PTHR36766">
    <property type="entry name" value="PLANT BROAD-SPECTRUM MILDEW RESISTANCE PROTEIN RPW8"/>
    <property type="match status" value="1"/>
</dbReference>
<dbReference type="Pfam" id="PF25019">
    <property type="entry name" value="LRR_R13L1-DRL21"/>
    <property type="match status" value="1"/>
</dbReference>
<keyword evidence="2" id="KW-0611">Plant defense</keyword>
<organism evidence="7 8">
    <name type="scientific">Urochloa decumbens</name>
    <dbReference type="NCBI Taxonomy" id="240449"/>
    <lineage>
        <taxon>Eukaryota</taxon>
        <taxon>Viridiplantae</taxon>
        <taxon>Streptophyta</taxon>
        <taxon>Embryophyta</taxon>
        <taxon>Tracheophyta</taxon>
        <taxon>Spermatophyta</taxon>
        <taxon>Magnoliopsida</taxon>
        <taxon>Liliopsida</taxon>
        <taxon>Poales</taxon>
        <taxon>Poaceae</taxon>
        <taxon>PACMAD clade</taxon>
        <taxon>Panicoideae</taxon>
        <taxon>Panicodae</taxon>
        <taxon>Paniceae</taxon>
        <taxon>Melinidinae</taxon>
        <taxon>Urochloa</taxon>
    </lineage>
</organism>
<evidence type="ECO:0000256" key="1">
    <source>
        <dbReference type="ARBA" id="ARBA00022614"/>
    </source>
</evidence>
<evidence type="ECO:0000259" key="4">
    <source>
        <dbReference type="Pfam" id="PF00931"/>
    </source>
</evidence>
<dbReference type="InterPro" id="IPR036388">
    <property type="entry name" value="WH-like_DNA-bd_sf"/>
</dbReference>
<dbReference type="InterPro" id="IPR058922">
    <property type="entry name" value="WHD_DRP"/>
</dbReference>
<reference evidence="7 8" key="2">
    <citation type="submission" date="2024-10" db="EMBL/GenBank/DDBJ databases">
        <authorList>
            <person name="Ryan C."/>
        </authorList>
    </citation>
    <scope>NUCLEOTIDE SEQUENCE [LARGE SCALE GENOMIC DNA]</scope>
</reference>
<dbReference type="SUPFAM" id="SSF52540">
    <property type="entry name" value="P-loop containing nucleoside triphosphate hydrolases"/>
    <property type="match status" value="1"/>
</dbReference>
<keyword evidence="8" id="KW-1185">Reference proteome</keyword>
<feature type="compositionally biased region" description="Polar residues" evidence="3">
    <location>
        <begin position="1286"/>
        <end position="1303"/>
    </location>
</feature>
<feature type="domain" description="Disease resistance protein winged helix" evidence="5">
    <location>
        <begin position="501"/>
        <end position="566"/>
    </location>
</feature>
<dbReference type="InterPro" id="IPR027417">
    <property type="entry name" value="P-loop_NTPase"/>
</dbReference>
<dbReference type="Pfam" id="PF23559">
    <property type="entry name" value="WHD_DRP"/>
    <property type="match status" value="1"/>
</dbReference>
<feature type="region of interest" description="Disordered" evidence="3">
    <location>
        <begin position="1249"/>
        <end position="1310"/>
    </location>
</feature>